<dbReference type="Gene3D" id="3.30.450.20">
    <property type="entry name" value="PAS domain"/>
    <property type="match status" value="1"/>
</dbReference>
<proteinExistence type="predicted"/>
<evidence type="ECO:0000256" key="3">
    <source>
        <dbReference type="ARBA" id="ARBA00022553"/>
    </source>
</evidence>
<feature type="transmembrane region" description="Helical" evidence="12">
    <location>
        <begin position="12"/>
        <end position="32"/>
    </location>
</feature>
<evidence type="ECO:0000256" key="4">
    <source>
        <dbReference type="ARBA" id="ARBA00022679"/>
    </source>
</evidence>
<evidence type="ECO:0000256" key="1">
    <source>
        <dbReference type="ARBA" id="ARBA00004651"/>
    </source>
</evidence>
<dbReference type="PANTHER" id="PTHR34220:SF11">
    <property type="entry name" value="SENSOR PROTEIN KINASE HPTS"/>
    <property type="match status" value="1"/>
</dbReference>
<dbReference type="SMART" id="SM00304">
    <property type="entry name" value="HAMP"/>
    <property type="match status" value="1"/>
</dbReference>
<keyword evidence="2" id="KW-1003">Cell membrane</keyword>
<protein>
    <submittedName>
        <fullName evidence="14">Sensor histidine kinase</fullName>
    </submittedName>
</protein>
<evidence type="ECO:0000256" key="6">
    <source>
        <dbReference type="ARBA" id="ARBA00022741"/>
    </source>
</evidence>
<dbReference type="Gene3D" id="1.10.8.500">
    <property type="entry name" value="HAMP domain in histidine kinase"/>
    <property type="match status" value="1"/>
</dbReference>
<dbReference type="Pfam" id="PF06580">
    <property type="entry name" value="His_kinase"/>
    <property type="match status" value="1"/>
</dbReference>
<gene>
    <name evidence="14" type="ORF">E1757_02430</name>
</gene>
<dbReference type="GO" id="GO:0005886">
    <property type="term" value="C:plasma membrane"/>
    <property type="evidence" value="ECO:0007669"/>
    <property type="project" value="UniProtKB-SubCell"/>
</dbReference>
<dbReference type="SUPFAM" id="SSF55874">
    <property type="entry name" value="ATPase domain of HSP90 chaperone/DNA topoisomerase II/histidine kinase"/>
    <property type="match status" value="1"/>
</dbReference>
<keyword evidence="5 12" id="KW-0812">Transmembrane</keyword>
<keyword evidence="4" id="KW-0808">Transferase</keyword>
<dbReference type="SUPFAM" id="SSF158472">
    <property type="entry name" value="HAMP domain-like"/>
    <property type="match status" value="1"/>
</dbReference>
<feature type="transmembrane region" description="Helical" evidence="12">
    <location>
        <begin position="300"/>
        <end position="319"/>
    </location>
</feature>
<keyword evidence="6" id="KW-0547">Nucleotide-binding</keyword>
<keyword evidence="10" id="KW-0902">Two-component regulatory system</keyword>
<keyword evidence="15" id="KW-1185">Reference proteome</keyword>
<keyword evidence="7 14" id="KW-0418">Kinase</keyword>
<evidence type="ECO:0000256" key="2">
    <source>
        <dbReference type="ARBA" id="ARBA00022475"/>
    </source>
</evidence>
<organism evidence="14 15">
    <name type="scientific">Paenibacillus piri</name>
    <dbReference type="NCBI Taxonomy" id="2547395"/>
    <lineage>
        <taxon>Bacteria</taxon>
        <taxon>Bacillati</taxon>
        <taxon>Bacillota</taxon>
        <taxon>Bacilli</taxon>
        <taxon>Bacillales</taxon>
        <taxon>Paenibacillaceae</taxon>
        <taxon>Paenibacillus</taxon>
    </lineage>
</organism>
<reference evidence="14 15" key="1">
    <citation type="submission" date="2019-03" db="EMBL/GenBank/DDBJ databases">
        <title>This is whole genome sequence of Paenibacillus sp MS74 strain.</title>
        <authorList>
            <person name="Trinh H.N."/>
        </authorList>
    </citation>
    <scope>NUCLEOTIDE SEQUENCE [LARGE SCALE GENOMIC DNA]</scope>
    <source>
        <strain evidence="14 15">MS74</strain>
    </source>
</reference>
<comment type="subcellular location">
    <subcellularLocation>
        <location evidence="1">Cell membrane</location>
        <topology evidence="1">Multi-pass membrane protein</topology>
    </subcellularLocation>
</comment>
<keyword evidence="3" id="KW-0597">Phosphoprotein</keyword>
<feature type="domain" description="HAMP" evidence="13">
    <location>
        <begin position="319"/>
        <end position="371"/>
    </location>
</feature>
<evidence type="ECO:0000256" key="11">
    <source>
        <dbReference type="ARBA" id="ARBA00023136"/>
    </source>
</evidence>
<comment type="caution">
    <text evidence="14">The sequence shown here is derived from an EMBL/GenBank/DDBJ whole genome shotgun (WGS) entry which is preliminary data.</text>
</comment>
<dbReference type="Gene3D" id="3.30.565.10">
    <property type="entry name" value="Histidine kinase-like ATPase, C-terminal domain"/>
    <property type="match status" value="1"/>
</dbReference>
<dbReference type="InterPro" id="IPR003594">
    <property type="entry name" value="HATPase_dom"/>
</dbReference>
<dbReference type="GO" id="GO:0005524">
    <property type="term" value="F:ATP binding"/>
    <property type="evidence" value="ECO:0007669"/>
    <property type="project" value="UniProtKB-KW"/>
</dbReference>
<evidence type="ECO:0000256" key="9">
    <source>
        <dbReference type="ARBA" id="ARBA00022989"/>
    </source>
</evidence>
<dbReference type="InterPro" id="IPR010559">
    <property type="entry name" value="Sig_transdc_His_kin_internal"/>
</dbReference>
<dbReference type="GO" id="GO:0000155">
    <property type="term" value="F:phosphorelay sensor kinase activity"/>
    <property type="evidence" value="ECO:0007669"/>
    <property type="project" value="InterPro"/>
</dbReference>
<keyword evidence="8" id="KW-0067">ATP-binding</keyword>
<dbReference type="InterPro" id="IPR003660">
    <property type="entry name" value="HAMP_dom"/>
</dbReference>
<dbReference type="Pfam" id="PF02518">
    <property type="entry name" value="HATPase_c"/>
    <property type="match status" value="1"/>
</dbReference>
<evidence type="ECO:0000256" key="8">
    <source>
        <dbReference type="ARBA" id="ARBA00022840"/>
    </source>
</evidence>
<evidence type="ECO:0000313" key="15">
    <source>
        <dbReference type="Proteomes" id="UP000295636"/>
    </source>
</evidence>
<keyword evidence="9 12" id="KW-1133">Transmembrane helix</keyword>
<evidence type="ECO:0000256" key="12">
    <source>
        <dbReference type="SAM" id="Phobius"/>
    </source>
</evidence>
<name>A0A4R5KWU1_9BACL</name>
<evidence type="ECO:0000259" key="13">
    <source>
        <dbReference type="PROSITE" id="PS50885"/>
    </source>
</evidence>
<evidence type="ECO:0000313" key="14">
    <source>
        <dbReference type="EMBL" id="TDG00510.1"/>
    </source>
</evidence>
<keyword evidence="11 12" id="KW-0472">Membrane</keyword>
<dbReference type="Pfam" id="PF00672">
    <property type="entry name" value="HAMP"/>
    <property type="match status" value="1"/>
</dbReference>
<evidence type="ECO:0000256" key="7">
    <source>
        <dbReference type="ARBA" id="ARBA00022777"/>
    </source>
</evidence>
<dbReference type="AlphaFoldDB" id="A0A4R5KWU1"/>
<evidence type="ECO:0000256" key="5">
    <source>
        <dbReference type="ARBA" id="ARBA00022692"/>
    </source>
</evidence>
<dbReference type="PANTHER" id="PTHR34220">
    <property type="entry name" value="SENSOR HISTIDINE KINASE YPDA"/>
    <property type="match status" value="1"/>
</dbReference>
<dbReference type="Proteomes" id="UP000295636">
    <property type="component" value="Unassembled WGS sequence"/>
</dbReference>
<dbReference type="CDD" id="cd06225">
    <property type="entry name" value="HAMP"/>
    <property type="match status" value="1"/>
</dbReference>
<accession>A0A4R5KWU1</accession>
<sequence length="590" mass="67055">MIRNSIRNKLIIFLLAATIIPISTSIVITYYFTKQSVSSETVLSNSNLIYQGKTNMLNYLKVIEQNSLSVYNDTNLYNIIENGDTDYLSNNEIVRGLQTIANSVKEIKQTYLYMRKSDRAFMIAQGNPHRNEGPGPKYQPDMGAAELKMEPTHPSHDYKSGSLFYIPPTTVITMHRKIFNAVTQENLGSLSIDFDIDVIRSICEQLYTQGQEELYILDNDGKVVYGGNPQEWGHTLQGDWVGHLLSAPATAGSFEWKSEQFAGIHIYDRMRTPYMEWTIVKRIPYNHLYKSARDLTKINTLIFIMFMVVVISATLYISFRFTSPIKNLLGYIGKIQSGNMQVDIRVTSNDEIGILARRFRLMMQTINNLIESEYKLDIANKTNQLKALQAQINPHFLYNALQSIGTLALQHQVPKIYSLISSLAKMMRYSMNTNETLVPLKQEIDHLQSYLELQLQRFENELDVTIHVSRQTLDILIPKMILQPLVENYFKHGFDPRERKGKLRIAGSLTESGGLELVVEDNGKGIDPDRLLRLQKLVSLPPGEIGESSQSIGIINVHLRLQLYFQGATMKLESCDPTGVRVTLVIPAEG</sequence>
<evidence type="ECO:0000256" key="10">
    <source>
        <dbReference type="ARBA" id="ARBA00023012"/>
    </source>
</evidence>
<dbReference type="OrthoDB" id="9776552at2"/>
<dbReference type="EMBL" id="SMRT01000001">
    <property type="protein sequence ID" value="TDG00510.1"/>
    <property type="molecule type" value="Genomic_DNA"/>
</dbReference>
<dbReference type="PROSITE" id="PS50885">
    <property type="entry name" value="HAMP"/>
    <property type="match status" value="1"/>
</dbReference>
<dbReference type="RefSeq" id="WP_133225219.1">
    <property type="nucleotide sequence ID" value="NZ_SMRT01000001.1"/>
</dbReference>
<dbReference type="InterPro" id="IPR050640">
    <property type="entry name" value="Bact_2-comp_sensor_kinase"/>
</dbReference>
<dbReference type="InterPro" id="IPR036890">
    <property type="entry name" value="HATPase_C_sf"/>
</dbReference>